<evidence type="ECO:0000313" key="8">
    <source>
        <dbReference type="EMBL" id="GGS49783.1"/>
    </source>
</evidence>
<reference evidence="8" key="2">
    <citation type="submission" date="2020-09" db="EMBL/GenBank/DDBJ databases">
        <authorList>
            <person name="Sun Q."/>
            <person name="Ohkuma M."/>
        </authorList>
    </citation>
    <scope>NUCLEOTIDE SEQUENCE</scope>
    <source>
        <strain evidence="8">JCM 3276</strain>
    </source>
</reference>
<dbReference type="Proteomes" id="UP000660680">
    <property type="component" value="Unassembled WGS sequence"/>
</dbReference>
<dbReference type="InterPro" id="IPR036249">
    <property type="entry name" value="Thioredoxin-like_sf"/>
</dbReference>
<dbReference type="GO" id="GO:0016491">
    <property type="term" value="F:oxidoreductase activity"/>
    <property type="evidence" value="ECO:0007669"/>
    <property type="project" value="InterPro"/>
</dbReference>
<keyword evidence="3" id="KW-0812">Transmembrane</keyword>
<keyword evidence="5" id="KW-0676">Redox-active center</keyword>
<organism evidence="8 9">
    <name type="scientific">Actinokineospora fastidiosa</name>
    <dbReference type="NCBI Taxonomy" id="1816"/>
    <lineage>
        <taxon>Bacteria</taxon>
        <taxon>Bacillati</taxon>
        <taxon>Actinomycetota</taxon>
        <taxon>Actinomycetes</taxon>
        <taxon>Pseudonocardiales</taxon>
        <taxon>Pseudonocardiaceae</taxon>
        <taxon>Actinokineospora</taxon>
    </lineage>
</organism>
<feature type="domain" description="Thioredoxin" evidence="7">
    <location>
        <begin position="11"/>
        <end position="175"/>
    </location>
</feature>
<keyword evidence="4" id="KW-1015">Disulfide bond</keyword>
<dbReference type="EMBL" id="BMRB01000005">
    <property type="protein sequence ID" value="GGS49783.1"/>
    <property type="molecule type" value="Genomic_DNA"/>
</dbReference>
<dbReference type="PANTHER" id="PTHR42852:SF6">
    <property type="entry name" value="THIOL:DISULFIDE INTERCHANGE PROTEIN DSBE"/>
    <property type="match status" value="1"/>
</dbReference>
<evidence type="ECO:0000259" key="7">
    <source>
        <dbReference type="PROSITE" id="PS51352"/>
    </source>
</evidence>
<name>A0A918LHU1_9PSEU</name>
<evidence type="ECO:0000313" key="9">
    <source>
        <dbReference type="Proteomes" id="UP000660680"/>
    </source>
</evidence>
<proteinExistence type="predicted"/>
<dbReference type="InterPro" id="IPR050553">
    <property type="entry name" value="Thioredoxin_ResA/DsbE_sf"/>
</dbReference>
<dbReference type="GO" id="GO:0030313">
    <property type="term" value="C:cell envelope"/>
    <property type="evidence" value="ECO:0007669"/>
    <property type="project" value="UniProtKB-SubCell"/>
</dbReference>
<dbReference type="SUPFAM" id="SSF52833">
    <property type="entry name" value="Thioredoxin-like"/>
    <property type="match status" value="1"/>
</dbReference>
<comment type="caution">
    <text evidence="8">The sequence shown here is derived from an EMBL/GenBank/DDBJ whole genome shotgun (WGS) entry which is preliminary data.</text>
</comment>
<dbReference type="InterPro" id="IPR013766">
    <property type="entry name" value="Thioredoxin_domain"/>
</dbReference>
<dbReference type="AlphaFoldDB" id="A0A918LHU1"/>
<dbReference type="PROSITE" id="PS51257">
    <property type="entry name" value="PROKAR_LIPOPROTEIN"/>
    <property type="match status" value="1"/>
</dbReference>
<sequence>MRFLVGLLAVALLGACSADPAAVPPNGALLPVDQRPTIEAITGESLLDPDEVVSTAAAGPATVVNVWGAWCGPCRFETPELARAHSETADAGVRFVGINVRDHVRGYAVDFVKDNAVGYPSIYDPPGRTLLNLGRYRNVGVPTTLILDGRHRVAAVFAGAVLADDLLPRIREVVAESGG</sequence>
<dbReference type="PROSITE" id="PS51352">
    <property type="entry name" value="THIOREDOXIN_2"/>
    <property type="match status" value="1"/>
</dbReference>
<dbReference type="GO" id="GO:0017004">
    <property type="term" value="P:cytochrome complex assembly"/>
    <property type="evidence" value="ECO:0007669"/>
    <property type="project" value="UniProtKB-KW"/>
</dbReference>
<dbReference type="Pfam" id="PF08534">
    <property type="entry name" value="Redoxin"/>
    <property type="match status" value="1"/>
</dbReference>
<accession>A0A918LHU1</accession>
<evidence type="ECO:0000256" key="3">
    <source>
        <dbReference type="ARBA" id="ARBA00022968"/>
    </source>
</evidence>
<feature type="signal peptide" evidence="6">
    <location>
        <begin position="1"/>
        <end position="21"/>
    </location>
</feature>
<dbReference type="RefSeq" id="WP_189213127.1">
    <property type="nucleotide sequence ID" value="NZ_BMRB01000005.1"/>
</dbReference>
<dbReference type="Gene3D" id="3.40.30.10">
    <property type="entry name" value="Glutaredoxin"/>
    <property type="match status" value="1"/>
</dbReference>
<keyword evidence="2" id="KW-0201">Cytochrome c-type biogenesis</keyword>
<keyword evidence="3" id="KW-0735">Signal-anchor</keyword>
<evidence type="ECO:0000256" key="6">
    <source>
        <dbReference type="SAM" id="SignalP"/>
    </source>
</evidence>
<dbReference type="InterPro" id="IPR013740">
    <property type="entry name" value="Redoxin"/>
</dbReference>
<evidence type="ECO:0000256" key="1">
    <source>
        <dbReference type="ARBA" id="ARBA00004196"/>
    </source>
</evidence>
<dbReference type="InterPro" id="IPR017937">
    <property type="entry name" value="Thioredoxin_CS"/>
</dbReference>
<evidence type="ECO:0000256" key="4">
    <source>
        <dbReference type="ARBA" id="ARBA00023157"/>
    </source>
</evidence>
<feature type="chain" id="PRO_5036949599" description="Thioredoxin domain-containing protein" evidence="6">
    <location>
        <begin position="22"/>
        <end position="179"/>
    </location>
</feature>
<comment type="subcellular location">
    <subcellularLocation>
        <location evidence="1">Cell envelope</location>
    </subcellularLocation>
</comment>
<reference evidence="8" key="1">
    <citation type="journal article" date="2014" name="Int. J. Syst. Evol. Microbiol.">
        <title>Complete genome sequence of Corynebacterium casei LMG S-19264T (=DSM 44701T), isolated from a smear-ripened cheese.</title>
        <authorList>
            <consortium name="US DOE Joint Genome Institute (JGI-PGF)"/>
            <person name="Walter F."/>
            <person name="Albersmeier A."/>
            <person name="Kalinowski J."/>
            <person name="Ruckert C."/>
        </authorList>
    </citation>
    <scope>NUCLEOTIDE SEQUENCE</scope>
    <source>
        <strain evidence="8">JCM 3276</strain>
    </source>
</reference>
<keyword evidence="6" id="KW-0732">Signal</keyword>
<dbReference type="CDD" id="cd02966">
    <property type="entry name" value="TlpA_like_family"/>
    <property type="match status" value="1"/>
</dbReference>
<dbReference type="PANTHER" id="PTHR42852">
    <property type="entry name" value="THIOL:DISULFIDE INTERCHANGE PROTEIN DSBE"/>
    <property type="match status" value="1"/>
</dbReference>
<gene>
    <name evidence="8" type="ORF">GCM10010171_51140</name>
</gene>
<evidence type="ECO:0000256" key="5">
    <source>
        <dbReference type="ARBA" id="ARBA00023284"/>
    </source>
</evidence>
<evidence type="ECO:0000256" key="2">
    <source>
        <dbReference type="ARBA" id="ARBA00022748"/>
    </source>
</evidence>
<protein>
    <recommendedName>
        <fullName evidence="7">Thioredoxin domain-containing protein</fullName>
    </recommendedName>
</protein>
<keyword evidence="9" id="KW-1185">Reference proteome</keyword>
<dbReference type="PROSITE" id="PS00194">
    <property type="entry name" value="THIOREDOXIN_1"/>
    <property type="match status" value="1"/>
</dbReference>